<dbReference type="InterPro" id="IPR016032">
    <property type="entry name" value="Sig_transdc_resp-reg_C-effctor"/>
</dbReference>
<organism evidence="2 3">
    <name type="scientific">Streptomyces ipomoeae</name>
    <dbReference type="NCBI Taxonomy" id="103232"/>
    <lineage>
        <taxon>Bacteria</taxon>
        <taxon>Bacillati</taxon>
        <taxon>Actinomycetota</taxon>
        <taxon>Actinomycetes</taxon>
        <taxon>Kitasatosporales</taxon>
        <taxon>Streptomycetaceae</taxon>
        <taxon>Streptomyces</taxon>
    </lineage>
</organism>
<dbReference type="EMBL" id="SPAZ01000091">
    <property type="protein sequence ID" value="TQE36431.1"/>
    <property type="molecule type" value="Genomic_DNA"/>
</dbReference>
<dbReference type="Proteomes" id="UP000318720">
    <property type="component" value="Unassembled WGS sequence"/>
</dbReference>
<evidence type="ECO:0000259" key="1">
    <source>
        <dbReference type="SMART" id="SM00421"/>
    </source>
</evidence>
<dbReference type="InterPro" id="IPR036388">
    <property type="entry name" value="WH-like_DNA-bd_sf"/>
</dbReference>
<dbReference type="SUPFAM" id="SSF46894">
    <property type="entry name" value="C-terminal effector domain of the bipartite response regulators"/>
    <property type="match status" value="1"/>
</dbReference>
<proteinExistence type="predicted"/>
<name>A0AAE8W7E2_9ACTN</name>
<gene>
    <name evidence="2" type="ORF">Sipo8835_10255</name>
</gene>
<dbReference type="GO" id="GO:0003677">
    <property type="term" value="F:DNA binding"/>
    <property type="evidence" value="ECO:0007669"/>
    <property type="project" value="InterPro"/>
</dbReference>
<dbReference type="GO" id="GO:0006355">
    <property type="term" value="P:regulation of DNA-templated transcription"/>
    <property type="evidence" value="ECO:0007669"/>
    <property type="project" value="InterPro"/>
</dbReference>
<evidence type="ECO:0000313" key="3">
    <source>
        <dbReference type="Proteomes" id="UP000318720"/>
    </source>
</evidence>
<comment type="caution">
    <text evidence="2">The sequence shown here is derived from an EMBL/GenBank/DDBJ whole genome shotgun (WGS) entry which is preliminary data.</text>
</comment>
<dbReference type="SMART" id="SM00421">
    <property type="entry name" value="HTH_LUXR"/>
    <property type="match status" value="1"/>
</dbReference>
<dbReference type="InterPro" id="IPR000792">
    <property type="entry name" value="Tscrpt_reg_LuxR_C"/>
</dbReference>
<sequence>MATKAGKHVARIDNSWTCRGGCSSPTRQFDDFLKLMDETSLCAALVAPCFHIAATSENFARITGNAIESIKQLSFRDILRLNPGSRLTHHLDDLFQSKKEHIVERFVGATLDGSVNDIHVHVFAVEGNRVDGGRMALVIIRRQYGAPYSEKQVTLSRIAARIVEGIAMGDSSNQIASRLSMSRQGVEYHISGLLRKFDAPSRTALISRMFARQIFDETCWPPMVLPQYVK</sequence>
<dbReference type="Pfam" id="PF00196">
    <property type="entry name" value="GerE"/>
    <property type="match status" value="1"/>
</dbReference>
<feature type="domain" description="HTH luxR-type" evidence="1">
    <location>
        <begin position="152"/>
        <end position="209"/>
    </location>
</feature>
<accession>A0AAE8W7E2</accession>
<evidence type="ECO:0000313" key="2">
    <source>
        <dbReference type="EMBL" id="TQE36431.1"/>
    </source>
</evidence>
<protein>
    <recommendedName>
        <fullName evidence="1">HTH luxR-type domain-containing protein</fullName>
    </recommendedName>
</protein>
<dbReference type="Gene3D" id="1.10.10.10">
    <property type="entry name" value="Winged helix-like DNA-binding domain superfamily/Winged helix DNA-binding domain"/>
    <property type="match status" value="1"/>
</dbReference>
<dbReference type="AlphaFoldDB" id="A0AAE8W7E2"/>
<reference evidence="2 3" key="1">
    <citation type="submission" date="2019-03" db="EMBL/GenBank/DDBJ databases">
        <title>Comparative genomic analyses of the sweetpotato soil rot pathogen, Streptomyces ipomoeae.</title>
        <authorList>
            <person name="Ruschel Soares N."/>
            <person name="Badger J.H."/>
            <person name="Huguet-Tapia J.C."/>
            <person name="Clark C.A."/>
            <person name="Pettis G.S."/>
        </authorList>
    </citation>
    <scope>NUCLEOTIDE SEQUENCE [LARGE SCALE GENOMIC DNA]</scope>
    <source>
        <strain evidence="2 3">88-35</strain>
    </source>
</reference>